<evidence type="ECO:0000313" key="3">
    <source>
        <dbReference type="Proteomes" id="UP001169069"/>
    </source>
</evidence>
<evidence type="ECO:0000256" key="1">
    <source>
        <dbReference type="SAM" id="Phobius"/>
    </source>
</evidence>
<proteinExistence type="predicted"/>
<dbReference type="EMBL" id="JAQIBD010000001">
    <property type="protein sequence ID" value="MDM5271313.1"/>
    <property type="molecule type" value="Genomic_DNA"/>
</dbReference>
<comment type="caution">
    <text evidence="2">The sequence shown here is derived from an EMBL/GenBank/DDBJ whole genome shotgun (WGS) entry which is preliminary data.</text>
</comment>
<name>A0ABT7QWV9_9BACT</name>
<evidence type="ECO:0000313" key="2">
    <source>
        <dbReference type="EMBL" id="MDM5271313.1"/>
    </source>
</evidence>
<dbReference type="RefSeq" id="WP_289412682.1">
    <property type="nucleotide sequence ID" value="NZ_JAQIBD010000001.1"/>
</dbReference>
<keyword evidence="1" id="KW-0812">Transmembrane</keyword>
<organism evidence="2 3">
    <name type="scientific">Sulfurovum zhangzhouensis</name>
    <dbReference type="NCBI Taxonomy" id="3019067"/>
    <lineage>
        <taxon>Bacteria</taxon>
        <taxon>Pseudomonadati</taxon>
        <taxon>Campylobacterota</taxon>
        <taxon>Epsilonproteobacteria</taxon>
        <taxon>Campylobacterales</taxon>
        <taxon>Sulfurovaceae</taxon>
        <taxon>Sulfurovum</taxon>
    </lineage>
</organism>
<evidence type="ECO:0008006" key="4">
    <source>
        <dbReference type="Google" id="ProtNLM"/>
    </source>
</evidence>
<keyword evidence="3" id="KW-1185">Reference proteome</keyword>
<keyword evidence="1" id="KW-0472">Membrane</keyword>
<keyword evidence="1" id="KW-1133">Transmembrane helix</keyword>
<protein>
    <recommendedName>
        <fullName evidence="4">DUF4381 domain-containing protein</fullName>
    </recommendedName>
</protein>
<accession>A0ABT7QWV9</accession>
<reference evidence="2" key="1">
    <citation type="submission" date="2023-01" db="EMBL/GenBank/DDBJ databases">
        <title>Sulfurovum sp. zt1-1 genome assembly.</title>
        <authorList>
            <person name="Wang J."/>
        </authorList>
    </citation>
    <scope>NUCLEOTIDE SEQUENCE</scope>
    <source>
        <strain evidence="2">Zt1-1</strain>
    </source>
</reference>
<dbReference type="Proteomes" id="UP001169069">
    <property type="component" value="Unassembled WGS sequence"/>
</dbReference>
<feature type="transmembrane region" description="Helical" evidence="1">
    <location>
        <begin position="28"/>
        <end position="49"/>
    </location>
</feature>
<gene>
    <name evidence="2" type="ORF">PGH07_03910</name>
</gene>
<sequence length="138" mass="16395">MNPQQPSDPSAQLRDIKPLLEIPDNSFYVYWGLIGFFVLLGLGILFFVVKKFWENRKINLAKEYLGRLKQIDWTDSKHAAYEATKYARLLATDERRKELFSQLEPMLEKYKYKKMVNDVDQDTLNQFHLFVRITDESI</sequence>